<evidence type="ECO:0000313" key="2">
    <source>
        <dbReference type="Proteomes" id="UP001153332"/>
    </source>
</evidence>
<sequence length="70" mass="7273">MKAALVSLLGLAQGALATVQGFDISHYQASVNFGAAYSAGARFVIIKVKPLATNHLSVNESVKLTLKTGN</sequence>
<dbReference type="Proteomes" id="UP001153332">
    <property type="component" value="Unassembled WGS sequence"/>
</dbReference>
<keyword evidence="2" id="KW-1185">Reference proteome</keyword>
<gene>
    <name evidence="1" type="ORF">O1611_g7233</name>
</gene>
<accession>A0ACC2JG14</accession>
<name>A0ACC2JG14_9PEZI</name>
<dbReference type="EMBL" id="JAPUUL010001871">
    <property type="protein sequence ID" value="KAJ8126405.1"/>
    <property type="molecule type" value="Genomic_DNA"/>
</dbReference>
<protein>
    <submittedName>
        <fullName evidence="1">Uncharacterized protein</fullName>
    </submittedName>
</protein>
<evidence type="ECO:0000313" key="1">
    <source>
        <dbReference type="EMBL" id="KAJ8126405.1"/>
    </source>
</evidence>
<organism evidence="1 2">
    <name type="scientific">Lasiodiplodia mahajangana</name>
    <dbReference type="NCBI Taxonomy" id="1108764"/>
    <lineage>
        <taxon>Eukaryota</taxon>
        <taxon>Fungi</taxon>
        <taxon>Dikarya</taxon>
        <taxon>Ascomycota</taxon>
        <taxon>Pezizomycotina</taxon>
        <taxon>Dothideomycetes</taxon>
        <taxon>Dothideomycetes incertae sedis</taxon>
        <taxon>Botryosphaeriales</taxon>
        <taxon>Botryosphaeriaceae</taxon>
        <taxon>Lasiodiplodia</taxon>
    </lineage>
</organism>
<comment type="caution">
    <text evidence="1">The sequence shown here is derived from an EMBL/GenBank/DDBJ whole genome shotgun (WGS) entry which is preliminary data.</text>
</comment>
<proteinExistence type="predicted"/>
<reference evidence="1" key="1">
    <citation type="submission" date="2022-12" db="EMBL/GenBank/DDBJ databases">
        <title>Genome Sequence of Lasiodiplodia mahajangana.</title>
        <authorList>
            <person name="Buettner E."/>
        </authorList>
    </citation>
    <scope>NUCLEOTIDE SEQUENCE</scope>
    <source>
        <strain evidence="1">VT137</strain>
    </source>
</reference>